<evidence type="ECO:0000256" key="5">
    <source>
        <dbReference type="ARBA" id="ARBA00022777"/>
    </source>
</evidence>
<comment type="caution">
    <text evidence="10">The sequence shown here is derived from an EMBL/GenBank/DDBJ whole genome shotgun (WGS) entry which is preliminary data.</text>
</comment>
<dbReference type="Pfam" id="PF00069">
    <property type="entry name" value="Pkinase"/>
    <property type="match status" value="1"/>
</dbReference>
<feature type="transmembrane region" description="Helical" evidence="8">
    <location>
        <begin position="327"/>
        <end position="348"/>
    </location>
</feature>
<dbReference type="Gene3D" id="3.30.200.20">
    <property type="entry name" value="Phosphorylase Kinase, domain 1"/>
    <property type="match status" value="1"/>
</dbReference>
<evidence type="ECO:0000256" key="3">
    <source>
        <dbReference type="ARBA" id="ARBA00022679"/>
    </source>
</evidence>
<dbReference type="GO" id="GO:0005524">
    <property type="term" value="F:ATP binding"/>
    <property type="evidence" value="ECO:0007669"/>
    <property type="project" value="UniProtKB-KW"/>
</dbReference>
<dbReference type="AlphaFoldDB" id="A0A4D4IYX1"/>
<feature type="compositionally biased region" description="Pro residues" evidence="7">
    <location>
        <begin position="253"/>
        <end position="271"/>
    </location>
</feature>
<dbReference type="EMBL" id="BJFL01000004">
    <property type="protein sequence ID" value="GDY29545.1"/>
    <property type="molecule type" value="Genomic_DNA"/>
</dbReference>
<feature type="region of interest" description="Disordered" evidence="7">
    <location>
        <begin position="354"/>
        <end position="391"/>
    </location>
</feature>
<evidence type="ECO:0000256" key="7">
    <source>
        <dbReference type="SAM" id="MobiDB-lite"/>
    </source>
</evidence>
<feature type="region of interest" description="Disordered" evidence="7">
    <location>
        <begin position="252"/>
        <end position="322"/>
    </location>
</feature>
<evidence type="ECO:0000313" key="10">
    <source>
        <dbReference type="EMBL" id="GDY29545.1"/>
    </source>
</evidence>
<sequence length="496" mass="52450">MGVVWQAQDERLERMVAIKQLLLQPGLGADETEDARRRAMREARIAARLQHPNAIAVFDVAEHDGDPCLVMEYLESRSLSRLLHERGALPVQEAAAIGRQVASALAAAHAAGIVHRDIKPANILVNDSGIAKITDFGISRAVGDSTVTKSGMLAGTPAYLAPEVARGQDPSPASDVFSLGATLYHVVEGRMPFGDSQNALALLYRVAAGEFEPPRQAGPMTALLMRLMRMEPGERPDMKEASEALRAIAAGAPLPPMRTPPAGAPRTPVVPAPAQRRPDPTRLNTQPVEDRPGTLVAAPAAQQAPPRRPPREPRLGGASDGRGPRRAIIAAVAIVVMAGLGILAANLINGNGHKGPGSPSASQHTSAPAQPPATSAPATNQGELTPPSPGGPIDYTTAGIFVINYYSSADTQAKWQMLTPHAQAAFGSQQQFQAYWGQYKQTYAQHAQGVTTNPDGSLQVPLDVTYISTSGSSQTTHREVRVTRVGGQLMIDSDAH</sequence>
<evidence type="ECO:0000256" key="8">
    <source>
        <dbReference type="SAM" id="Phobius"/>
    </source>
</evidence>
<keyword evidence="8" id="KW-0472">Membrane</keyword>
<keyword evidence="8" id="KW-1133">Transmembrane helix</keyword>
<evidence type="ECO:0000256" key="4">
    <source>
        <dbReference type="ARBA" id="ARBA00022741"/>
    </source>
</evidence>
<keyword evidence="8" id="KW-0812">Transmembrane</keyword>
<dbReference type="Gene3D" id="1.10.510.10">
    <property type="entry name" value="Transferase(Phosphotransferase) domain 1"/>
    <property type="match status" value="1"/>
</dbReference>
<dbReference type="SMART" id="SM00220">
    <property type="entry name" value="S_TKc"/>
    <property type="match status" value="1"/>
</dbReference>
<organism evidence="10 11">
    <name type="scientific">Gandjariella thermophila</name>
    <dbReference type="NCBI Taxonomy" id="1931992"/>
    <lineage>
        <taxon>Bacteria</taxon>
        <taxon>Bacillati</taxon>
        <taxon>Actinomycetota</taxon>
        <taxon>Actinomycetes</taxon>
        <taxon>Pseudonocardiales</taxon>
        <taxon>Pseudonocardiaceae</taxon>
        <taxon>Gandjariella</taxon>
    </lineage>
</organism>
<evidence type="ECO:0000256" key="2">
    <source>
        <dbReference type="ARBA" id="ARBA00022527"/>
    </source>
</evidence>
<dbReference type="SUPFAM" id="SSF56112">
    <property type="entry name" value="Protein kinase-like (PK-like)"/>
    <property type="match status" value="1"/>
</dbReference>
<keyword evidence="5 10" id="KW-0418">Kinase</keyword>
<reference evidence="11" key="1">
    <citation type="submission" date="2019-04" db="EMBL/GenBank/DDBJ databases">
        <title>Draft genome sequence of Pseudonocardiaceae bacterium SL3-2-4.</title>
        <authorList>
            <person name="Ningsih F."/>
            <person name="Yokota A."/>
            <person name="Sakai Y."/>
            <person name="Nanatani K."/>
            <person name="Yabe S."/>
            <person name="Oetari A."/>
            <person name="Sjamsuridzal W."/>
        </authorList>
    </citation>
    <scope>NUCLEOTIDE SEQUENCE [LARGE SCALE GENOMIC DNA]</scope>
    <source>
        <strain evidence="11">SL3-2-4</strain>
    </source>
</reference>
<dbReference type="InterPro" id="IPR000719">
    <property type="entry name" value="Prot_kinase_dom"/>
</dbReference>
<protein>
    <recommendedName>
        <fullName evidence="1">non-specific serine/threonine protein kinase</fullName>
        <ecNumber evidence="1">2.7.11.1</ecNumber>
    </recommendedName>
</protein>
<dbReference type="PANTHER" id="PTHR43289:SF6">
    <property type="entry name" value="SERINE_THREONINE-PROTEIN KINASE NEKL-3"/>
    <property type="match status" value="1"/>
</dbReference>
<evidence type="ECO:0000259" key="9">
    <source>
        <dbReference type="PROSITE" id="PS50011"/>
    </source>
</evidence>
<proteinExistence type="predicted"/>
<dbReference type="InterPro" id="IPR008271">
    <property type="entry name" value="Ser/Thr_kinase_AS"/>
</dbReference>
<keyword evidence="3" id="KW-0808">Transferase</keyword>
<dbReference type="Proteomes" id="UP000298860">
    <property type="component" value="Unassembled WGS sequence"/>
</dbReference>
<dbReference type="PANTHER" id="PTHR43289">
    <property type="entry name" value="MITOGEN-ACTIVATED PROTEIN KINASE KINASE KINASE 20-RELATED"/>
    <property type="match status" value="1"/>
</dbReference>
<keyword evidence="11" id="KW-1185">Reference proteome</keyword>
<name>A0A4D4IYX1_9PSEU</name>
<evidence type="ECO:0000313" key="11">
    <source>
        <dbReference type="Proteomes" id="UP000298860"/>
    </source>
</evidence>
<dbReference type="GO" id="GO:0004674">
    <property type="term" value="F:protein serine/threonine kinase activity"/>
    <property type="evidence" value="ECO:0007669"/>
    <property type="project" value="UniProtKB-KW"/>
</dbReference>
<feature type="compositionally biased region" description="Low complexity" evidence="7">
    <location>
        <begin position="358"/>
        <end position="379"/>
    </location>
</feature>
<evidence type="ECO:0000256" key="6">
    <source>
        <dbReference type="ARBA" id="ARBA00022840"/>
    </source>
</evidence>
<feature type="domain" description="Protein kinase" evidence="9">
    <location>
        <begin position="1"/>
        <end position="248"/>
    </location>
</feature>
<gene>
    <name evidence="10" type="ORF">GTS_11780</name>
</gene>
<dbReference type="PROSITE" id="PS50011">
    <property type="entry name" value="PROTEIN_KINASE_DOM"/>
    <property type="match status" value="1"/>
</dbReference>
<accession>A0A4D4IYX1</accession>
<keyword evidence="4" id="KW-0547">Nucleotide-binding</keyword>
<dbReference type="CDD" id="cd14014">
    <property type="entry name" value="STKc_PknB_like"/>
    <property type="match status" value="1"/>
</dbReference>
<dbReference type="EC" id="2.7.11.1" evidence="1"/>
<dbReference type="InterPro" id="IPR011009">
    <property type="entry name" value="Kinase-like_dom_sf"/>
</dbReference>
<dbReference type="PROSITE" id="PS00108">
    <property type="entry name" value="PROTEIN_KINASE_ST"/>
    <property type="match status" value="1"/>
</dbReference>
<evidence type="ECO:0000256" key="1">
    <source>
        <dbReference type="ARBA" id="ARBA00012513"/>
    </source>
</evidence>
<keyword evidence="6" id="KW-0067">ATP-binding</keyword>
<keyword evidence="2 10" id="KW-0723">Serine/threonine-protein kinase</keyword>